<evidence type="ECO:0000313" key="3">
    <source>
        <dbReference type="EMBL" id="MFI7439740.1"/>
    </source>
</evidence>
<dbReference type="SUPFAM" id="SSF53474">
    <property type="entry name" value="alpha/beta-Hydrolases"/>
    <property type="match status" value="1"/>
</dbReference>
<gene>
    <name evidence="3" type="ORF">ACIBP5_07270</name>
</gene>
<dbReference type="Proteomes" id="UP001612928">
    <property type="component" value="Unassembled WGS sequence"/>
</dbReference>
<protein>
    <submittedName>
        <fullName evidence="3">Alpha/beta hydrolase</fullName>
    </submittedName>
</protein>
<reference evidence="3 4" key="1">
    <citation type="submission" date="2024-10" db="EMBL/GenBank/DDBJ databases">
        <title>The Natural Products Discovery Center: Release of the First 8490 Sequenced Strains for Exploring Actinobacteria Biosynthetic Diversity.</title>
        <authorList>
            <person name="Kalkreuter E."/>
            <person name="Kautsar S.A."/>
            <person name="Yang D."/>
            <person name="Bader C.D."/>
            <person name="Teijaro C.N."/>
            <person name="Fluegel L."/>
            <person name="Davis C.M."/>
            <person name="Simpson J.R."/>
            <person name="Lauterbach L."/>
            <person name="Steele A.D."/>
            <person name="Gui C."/>
            <person name="Meng S."/>
            <person name="Li G."/>
            <person name="Viehrig K."/>
            <person name="Ye F."/>
            <person name="Su P."/>
            <person name="Kiefer A.F."/>
            <person name="Nichols A."/>
            <person name="Cepeda A.J."/>
            <person name="Yan W."/>
            <person name="Fan B."/>
            <person name="Jiang Y."/>
            <person name="Adhikari A."/>
            <person name="Zheng C.-J."/>
            <person name="Schuster L."/>
            <person name="Cowan T.M."/>
            <person name="Smanski M.J."/>
            <person name="Chevrette M.G."/>
            <person name="De Carvalho L.P.S."/>
            <person name="Shen B."/>
        </authorList>
    </citation>
    <scope>NUCLEOTIDE SEQUENCE [LARGE SCALE GENOMIC DNA]</scope>
    <source>
        <strain evidence="3 4">NPDC049503</strain>
    </source>
</reference>
<organism evidence="3 4">
    <name type="scientific">Nonomuraea indica</name>
    <dbReference type="NCBI Taxonomy" id="1581193"/>
    <lineage>
        <taxon>Bacteria</taxon>
        <taxon>Bacillati</taxon>
        <taxon>Actinomycetota</taxon>
        <taxon>Actinomycetes</taxon>
        <taxon>Streptosporangiales</taxon>
        <taxon>Streptosporangiaceae</taxon>
        <taxon>Nonomuraea</taxon>
    </lineage>
</organism>
<dbReference type="EMBL" id="JBITMB010000002">
    <property type="protein sequence ID" value="MFI7439740.1"/>
    <property type="molecule type" value="Genomic_DNA"/>
</dbReference>
<dbReference type="Pfam" id="PF06259">
    <property type="entry name" value="Abhydrolase_8"/>
    <property type="match status" value="1"/>
</dbReference>
<feature type="domain" description="DUF1023" evidence="2">
    <location>
        <begin position="144"/>
        <end position="335"/>
    </location>
</feature>
<dbReference type="InterPro" id="IPR029058">
    <property type="entry name" value="AB_hydrolase_fold"/>
</dbReference>
<name>A0ABW7ZYW5_9ACTN</name>
<proteinExistence type="predicted"/>
<keyword evidence="3" id="KW-0378">Hydrolase</keyword>
<evidence type="ECO:0000313" key="4">
    <source>
        <dbReference type="Proteomes" id="UP001612928"/>
    </source>
</evidence>
<evidence type="ECO:0000259" key="2">
    <source>
        <dbReference type="Pfam" id="PF06259"/>
    </source>
</evidence>
<sequence length="398" mass="40532">MAPQPRDVSPGSPPTARPQDMSSPTDDPPAAPSREGRPPASRPRGGAGRGRPGRLRRGVLTTLVAASVAVPVAGAARPPAVPAPVPAPVQPLRAAGPAALADRYAASRAAVRDAERMAAAHGHLRRAASLHAMAGPARTFLFFDGRDGGRAAEVFGDLSRAGRVAVLVPGVDTNLDRYGRLQAGASALHQELRARSASLASVASGQVLPHRPRTPSGTPAATAAGPAAVVAWLGYRTPGTFGVEQLTAGLAERAAPGLRRFVRELRAARPGVRVVLVCHSYGSVVCARAAAEPGISDVVLYGSPGVGADHVSGLRTGAGVWAGRGAGDWISVVPHTRVRLPFAALGHGTDPVSPEFGARVFPAGGGGHSDYLRPGSVALANIARIVLGQAPDAGVRHD</sequence>
<accession>A0ABW7ZYW5</accession>
<dbReference type="GO" id="GO:0016787">
    <property type="term" value="F:hydrolase activity"/>
    <property type="evidence" value="ECO:0007669"/>
    <property type="project" value="UniProtKB-KW"/>
</dbReference>
<dbReference type="InterPro" id="IPR010427">
    <property type="entry name" value="DUF1023"/>
</dbReference>
<feature type="region of interest" description="Disordered" evidence="1">
    <location>
        <begin position="1"/>
        <end position="56"/>
    </location>
</feature>
<evidence type="ECO:0000256" key="1">
    <source>
        <dbReference type="SAM" id="MobiDB-lite"/>
    </source>
</evidence>
<comment type="caution">
    <text evidence="3">The sequence shown here is derived from an EMBL/GenBank/DDBJ whole genome shotgun (WGS) entry which is preliminary data.</text>
</comment>
<keyword evidence="4" id="KW-1185">Reference proteome</keyword>
<dbReference type="Gene3D" id="3.40.50.1820">
    <property type="entry name" value="alpha/beta hydrolase"/>
    <property type="match status" value="1"/>
</dbReference>
<dbReference type="RefSeq" id="WP_397019406.1">
    <property type="nucleotide sequence ID" value="NZ_JBITMB010000002.1"/>
</dbReference>